<evidence type="ECO:0000256" key="2">
    <source>
        <dbReference type="ARBA" id="ARBA00023210"/>
    </source>
</evidence>
<dbReference type="Proteomes" id="UP000017938">
    <property type="component" value="Unassembled WGS sequence"/>
</dbReference>
<reference evidence="4" key="1">
    <citation type="submission" date="2012-11" db="EMBL/GenBank/DDBJ databases">
        <title>Dependencies among metagenomic species, viruses, plasmids and units of genetic variation.</title>
        <authorList>
            <person name="Nielsen H.B."/>
            <person name="Almeida M."/>
            <person name="Juncker A.S."/>
            <person name="Rasmussen S."/>
            <person name="Li J."/>
            <person name="Sunagawa S."/>
            <person name="Plichta D."/>
            <person name="Gautier L."/>
            <person name="Le Chatelier E."/>
            <person name="Peletier E."/>
            <person name="Bonde I."/>
            <person name="Nielsen T."/>
            <person name="Manichanh C."/>
            <person name="Arumugam M."/>
            <person name="Batto J."/>
            <person name="Santos M.B.Q.D."/>
            <person name="Blom N."/>
            <person name="Borruel N."/>
            <person name="Burgdorf K.S."/>
            <person name="Boumezbeur F."/>
            <person name="Casellas F."/>
            <person name="Dore J."/>
            <person name="Guarner F."/>
            <person name="Hansen T."/>
            <person name="Hildebrand F."/>
            <person name="Kaas R.S."/>
            <person name="Kennedy S."/>
            <person name="Kristiansen K."/>
            <person name="Kultima J.R."/>
            <person name="Leonard P."/>
            <person name="Levenez F."/>
            <person name="Lund O."/>
            <person name="Moumen B."/>
            <person name="Le Paslier D."/>
            <person name="Pons N."/>
            <person name="Pedersen O."/>
            <person name="Prifti E."/>
            <person name="Qin J."/>
            <person name="Raes J."/>
            <person name="Tap J."/>
            <person name="Tims S."/>
            <person name="Ussery D.W."/>
            <person name="Yamada T."/>
            <person name="MetaHit consortium"/>
            <person name="Renault P."/>
            <person name="Sicheritz-Ponten T."/>
            <person name="Bork P."/>
            <person name="Wang J."/>
            <person name="Brunak S."/>
            <person name="Ehrlich S.D."/>
        </authorList>
    </citation>
    <scope>NUCLEOTIDE SEQUENCE [LARGE SCALE GENOMIC DNA]</scope>
</reference>
<keyword evidence="3" id="KW-0131">Cell cycle</keyword>
<keyword evidence="1" id="KW-0132">Cell division</keyword>
<evidence type="ECO:0000313" key="5">
    <source>
        <dbReference type="Proteomes" id="UP000017938"/>
    </source>
</evidence>
<organism evidence="4 5">
    <name type="scientific">Candidatus Colimorpha enterica</name>
    <dbReference type="NCBI Taxonomy" id="3083063"/>
    <lineage>
        <taxon>Bacteria</taxon>
        <taxon>Pseudomonadati</taxon>
        <taxon>Bacteroidota</taxon>
        <taxon>Bacteroidia</taxon>
        <taxon>Bacteroidales</taxon>
        <taxon>Candidatus Colimorpha</taxon>
    </lineage>
</organism>
<dbReference type="STRING" id="1263015.BN580_00429"/>
<dbReference type="AlphaFoldDB" id="R6UBE3"/>
<proteinExistence type="predicted"/>
<evidence type="ECO:0000313" key="4">
    <source>
        <dbReference type="EMBL" id="CDC77426.1"/>
    </source>
</evidence>
<comment type="caution">
    <text evidence="4">The sequence shown here is derived from an EMBL/GenBank/DDBJ whole genome shotgun (WGS) entry which is preliminary data.</text>
</comment>
<dbReference type="EMBL" id="CBFW010000436">
    <property type="protein sequence ID" value="CDC77426.1"/>
    <property type="molecule type" value="Genomic_DNA"/>
</dbReference>
<accession>R6UBE3</accession>
<dbReference type="PANTHER" id="PTHR38429:SF1">
    <property type="entry name" value="SEPTATION PROTEIN SPOVG-RELATED"/>
    <property type="match status" value="1"/>
</dbReference>
<dbReference type="InterPro" id="IPR007170">
    <property type="entry name" value="SpoVG"/>
</dbReference>
<dbReference type="GO" id="GO:0030435">
    <property type="term" value="P:sporulation resulting in formation of a cellular spore"/>
    <property type="evidence" value="ECO:0007669"/>
    <property type="project" value="InterPro"/>
</dbReference>
<dbReference type="InterPro" id="IPR036751">
    <property type="entry name" value="SpoVG_sf"/>
</dbReference>
<dbReference type="Gene3D" id="3.30.1120.40">
    <property type="entry name" value="Stage V sporulation protein G"/>
    <property type="match status" value="1"/>
</dbReference>
<name>R6UBE3_9BACT</name>
<protein>
    <submittedName>
        <fullName evidence="4">Putative septation protein SpoVG</fullName>
    </submittedName>
</protein>
<gene>
    <name evidence="4" type="ORF">BN580_00429</name>
</gene>
<keyword evidence="2" id="KW-0717">Septation</keyword>
<sequence>MQFDVKIRKVIENGKPLKAVASVTVDGAFVIHNVRVIETENAKFVAMPYATYQDAEGKDVRNDIVHPIKSEVRKALETAVFAAYEQKISEKAE</sequence>
<dbReference type="PANTHER" id="PTHR38429">
    <property type="entry name" value="SEPTATION PROTEIN SPOVG-RELATED"/>
    <property type="match status" value="1"/>
</dbReference>
<dbReference type="Pfam" id="PF04026">
    <property type="entry name" value="SpoVG"/>
    <property type="match status" value="1"/>
</dbReference>
<dbReference type="GO" id="GO:0000917">
    <property type="term" value="P:division septum assembly"/>
    <property type="evidence" value="ECO:0007669"/>
    <property type="project" value="UniProtKB-KW"/>
</dbReference>
<evidence type="ECO:0000256" key="3">
    <source>
        <dbReference type="ARBA" id="ARBA00023306"/>
    </source>
</evidence>
<dbReference type="SUPFAM" id="SSF160537">
    <property type="entry name" value="SpoVG-like"/>
    <property type="match status" value="1"/>
</dbReference>
<evidence type="ECO:0000256" key="1">
    <source>
        <dbReference type="ARBA" id="ARBA00022618"/>
    </source>
</evidence>